<feature type="domain" description="GmrSD restriction endonucleases N-terminal" evidence="1">
    <location>
        <begin position="11"/>
        <end position="234"/>
    </location>
</feature>
<evidence type="ECO:0000313" key="4">
    <source>
        <dbReference type="Proteomes" id="UP000183750"/>
    </source>
</evidence>
<accession>A0A1H4IQ45</accession>
<keyword evidence="4" id="KW-1185">Reference proteome</keyword>
<gene>
    <name evidence="3" type="ORF">SAMN04489807_0134</name>
</gene>
<dbReference type="PANTHER" id="PTHR35149:SF2">
    <property type="entry name" value="DUF262 DOMAIN-CONTAINING PROTEIN"/>
    <property type="match status" value="1"/>
</dbReference>
<dbReference type="AlphaFoldDB" id="A0A1H4IQ45"/>
<name>A0A1H4IQ45_9MICO</name>
<dbReference type="RefSeq" id="WP_060927747.1">
    <property type="nucleotide sequence ID" value="NZ_FNSQ01000005.1"/>
</dbReference>
<evidence type="ECO:0000259" key="2">
    <source>
        <dbReference type="Pfam" id="PF07510"/>
    </source>
</evidence>
<dbReference type="Pfam" id="PF03235">
    <property type="entry name" value="GmrSD_N"/>
    <property type="match status" value="1"/>
</dbReference>
<feature type="domain" description="GmrSD restriction endonucleases C-terminal" evidence="2">
    <location>
        <begin position="442"/>
        <end position="556"/>
    </location>
</feature>
<dbReference type="Proteomes" id="UP000183750">
    <property type="component" value="Unassembled WGS sequence"/>
</dbReference>
<reference evidence="4" key="1">
    <citation type="submission" date="2016-10" db="EMBL/GenBank/DDBJ databases">
        <authorList>
            <person name="Varghese N."/>
            <person name="Submissions S."/>
        </authorList>
    </citation>
    <scope>NUCLEOTIDE SEQUENCE [LARGE SCALE GENOMIC DNA]</scope>
    <source>
        <strain evidence="4">DSM 16089</strain>
    </source>
</reference>
<dbReference type="InterPro" id="IPR004919">
    <property type="entry name" value="GmrSD_N"/>
</dbReference>
<sequence length="566" mass="64449">MKIESEDIDIENLLAGRFFNIPRFQRPYSWDDENIQDLWDDVMGAKGEDYFIGSMVVYREGKQEFSVVDGQQRLTTITLLLCAMRDAFAVLGETDLAEGIHQLVERKNRSNKNEYVLRTETSFPYLQEKILKFGDPEISTLPELVEEQALKRAMKLLTEKVSSLVQAIDIDASITDDDKHGVKVDRLIKLRESVLNLKVIFVKLENEDDAYLIFETLNTRGKDLAVTDLVKNHFTKLLKSKGAVDSVKLKWGGILESIYESAADITSDAFLYHFWASRHESSPVKKLYSVVKKRVDAKNARSYLDALVRDVEFYRAIHEPSFMWTKNEKRVAASLRAIQVFRVVQPTPALLSLVRAYKDGKIKLAKLIEAVEAIERFHFTFTAITSSRSSGGISGMYSSFGRKLFEAEDSNQAGMEIKSFIQKLRERRPSVEEVTLGFRDVIFTNSTTKQKPLVRYILRKFAEQDEFKFAGDWDDLTIEHVAPQALIGTDSWSEANVGQLGNLFLLDPKKNGELANKSFAEKKNILSAGHYSVPRALAYTEVWNPDTVRSHTDAMAVMAHDVIWKI</sequence>
<dbReference type="InterPro" id="IPR011089">
    <property type="entry name" value="GmrSD_C"/>
</dbReference>
<organism evidence="3 4">
    <name type="scientific">Microbacterium hydrocarbonoxydans</name>
    <dbReference type="NCBI Taxonomy" id="273678"/>
    <lineage>
        <taxon>Bacteria</taxon>
        <taxon>Bacillati</taxon>
        <taxon>Actinomycetota</taxon>
        <taxon>Actinomycetes</taxon>
        <taxon>Micrococcales</taxon>
        <taxon>Microbacteriaceae</taxon>
        <taxon>Microbacterium</taxon>
    </lineage>
</organism>
<proteinExistence type="predicted"/>
<dbReference type="Pfam" id="PF07510">
    <property type="entry name" value="GmrSD_C"/>
    <property type="match status" value="1"/>
</dbReference>
<evidence type="ECO:0000313" key="3">
    <source>
        <dbReference type="EMBL" id="SEB36093.1"/>
    </source>
</evidence>
<dbReference type="PANTHER" id="PTHR35149">
    <property type="entry name" value="SLL5132 PROTEIN"/>
    <property type="match status" value="1"/>
</dbReference>
<protein>
    <submittedName>
        <fullName evidence="3">Uncharacterized conserved protein, contains ParB-like and HNH nuclease domains</fullName>
    </submittedName>
</protein>
<dbReference type="OrthoDB" id="9798761at2"/>
<dbReference type="EMBL" id="FNSQ01000005">
    <property type="protein sequence ID" value="SEB36093.1"/>
    <property type="molecule type" value="Genomic_DNA"/>
</dbReference>
<evidence type="ECO:0000259" key="1">
    <source>
        <dbReference type="Pfam" id="PF03235"/>
    </source>
</evidence>